<dbReference type="InterPro" id="IPR011013">
    <property type="entry name" value="Gal_mutarotase_sf_dom"/>
</dbReference>
<dbReference type="InterPro" id="IPR014718">
    <property type="entry name" value="GH-type_carb-bd"/>
</dbReference>
<dbReference type="AlphaFoldDB" id="A0A383BUK2"/>
<accession>A0A383BUK2</accession>
<name>A0A383BUK2_9ZZZZ</name>
<dbReference type="Pfam" id="PF01263">
    <property type="entry name" value="Aldose_epim"/>
    <property type="match status" value="1"/>
</dbReference>
<reference evidence="1" key="1">
    <citation type="submission" date="2018-05" db="EMBL/GenBank/DDBJ databases">
        <authorList>
            <person name="Lanie J.A."/>
            <person name="Ng W.-L."/>
            <person name="Kazmierczak K.M."/>
            <person name="Andrzejewski T.M."/>
            <person name="Davidsen T.M."/>
            <person name="Wayne K.J."/>
            <person name="Tettelin H."/>
            <person name="Glass J.I."/>
            <person name="Rusch D."/>
            <person name="Podicherti R."/>
            <person name="Tsui H.-C.T."/>
            <person name="Winkler M.E."/>
        </authorList>
    </citation>
    <scope>NUCLEOTIDE SEQUENCE</scope>
</reference>
<dbReference type="EMBL" id="UINC01203294">
    <property type="protein sequence ID" value="SVE23480.1"/>
    <property type="molecule type" value="Genomic_DNA"/>
</dbReference>
<dbReference type="SUPFAM" id="SSF74650">
    <property type="entry name" value="Galactose mutarotase-like"/>
    <property type="match status" value="1"/>
</dbReference>
<evidence type="ECO:0008006" key="2">
    <source>
        <dbReference type="Google" id="ProtNLM"/>
    </source>
</evidence>
<protein>
    <recommendedName>
        <fullName evidence="2">Aldose 1-epimerase</fullName>
    </recommendedName>
</protein>
<dbReference type="InterPro" id="IPR008183">
    <property type="entry name" value="Aldose_1/G6P_1-epimerase"/>
</dbReference>
<proteinExistence type="predicted"/>
<dbReference type="GO" id="GO:0016853">
    <property type="term" value="F:isomerase activity"/>
    <property type="evidence" value="ECO:0007669"/>
    <property type="project" value="InterPro"/>
</dbReference>
<feature type="non-terminal residue" evidence="1">
    <location>
        <position position="201"/>
    </location>
</feature>
<sequence>MSTKRYTVDQANIDGFEVFTLQDIKRQASAKIIPKLGNNCYSFTQTVGTESINIIEPPPDLKTLAQRPSGYGNPILFPFPNRIRQGHFLFEGKPYTFDKAPKSPNSIHGLVVDQPFYVDSTSTDDGATIVCGLNSANYPHIERQFPFTFQLKITYKLKSANLTMVTDVSNRSDNNMPMGYGIHPYFSIPLSRKSSAENCLI</sequence>
<evidence type="ECO:0000313" key="1">
    <source>
        <dbReference type="EMBL" id="SVE23480.1"/>
    </source>
</evidence>
<dbReference type="CDD" id="cd01081">
    <property type="entry name" value="Aldose_epim"/>
    <property type="match status" value="1"/>
</dbReference>
<dbReference type="GO" id="GO:0005975">
    <property type="term" value="P:carbohydrate metabolic process"/>
    <property type="evidence" value="ECO:0007669"/>
    <property type="project" value="InterPro"/>
</dbReference>
<dbReference type="GO" id="GO:0030246">
    <property type="term" value="F:carbohydrate binding"/>
    <property type="evidence" value="ECO:0007669"/>
    <property type="project" value="InterPro"/>
</dbReference>
<gene>
    <name evidence="1" type="ORF">METZ01_LOCUS476334</name>
</gene>
<organism evidence="1">
    <name type="scientific">marine metagenome</name>
    <dbReference type="NCBI Taxonomy" id="408172"/>
    <lineage>
        <taxon>unclassified sequences</taxon>
        <taxon>metagenomes</taxon>
        <taxon>ecological metagenomes</taxon>
    </lineage>
</organism>
<dbReference type="Gene3D" id="2.70.98.10">
    <property type="match status" value="1"/>
</dbReference>